<evidence type="ECO:0000313" key="1">
    <source>
        <dbReference type="EMBL" id="QJA50175.1"/>
    </source>
</evidence>
<dbReference type="EMBL" id="MT144178">
    <property type="protein sequence ID" value="QJA50175.1"/>
    <property type="molecule type" value="Genomic_DNA"/>
</dbReference>
<dbReference type="EMBL" id="MT144822">
    <property type="protein sequence ID" value="QJI00006.1"/>
    <property type="molecule type" value="Genomic_DNA"/>
</dbReference>
<evidence type="ECO:0000313" key="2">
    <source>
        <dbReference type="EMBL" id="QJI00006.1"/>
    </source>
</evidence>
<gene>
    <name evidence="1" type="ORF">TM448A01627_0010</name>
    <name evidence="2" type="ORF">TM448B01789_0004</name>
</gene>
<proteinExistence type="predicted"/>
<organism evidence="1">
    <name type="scientific">viral metagenome</name>
    <dbReference type="NCBI Taxonomy" id="1070528"/>
    <lineage>
        <taxon>unclassified sequences</taxon>
        <taxon>metagenomes</taxon>
        <taxon>organismal metagenomes</taxon>
    </lineage>
</organism>
<name>A0A6H1ZSB9_9ZZZZ</name>
<sequence length="136" mass="15301">MMEPQPKPMASVNAIMAASLASGLRHKDPVHVANCASRLVDALDRGGFAIETVVANAVSAPIVHSMKPGSRQPMGQYNWPSWVRHMLLSPLLTEWEDKFLRQVMRQNTPSKLQKQKLWEILRKVYPAGCGRWGKRN</sequence>
<dbReference type="AlphaFoldDB" id="A0A6H1ZSB9"/>
<protein>
    <submittedName>
        <fullName evidence="1">Uncharacterized protein</fullName>
    </submittedName>
</protein>
<accession>A0A6H1ZSB9</accession>
<reference evidence="1" key="1">
    <citation type="submission" date="2020-03" db="EMBL/GenBank/DDBJ databases">
        <title>The deep terrestrial virosphere.</title>
        <authorList>
            <person name="Holmfeldt K."/>
            <person name="Nilsson E."/>
            <person name="Simone D."/>
            <person name="Lopez-Fernandez M."/>
            <person name="Wu X."/>
            <person name="de Brujin I."/>
            <person name="Lundin D."/>
            <person name="Andersson A."/>
            <person name="Bertilsson S."/>
            <person name="Dopson M."/>
        </authorList>
    </citation>
    <scope>NUCLEOTIDE SEQUENCE</scope>
    <source>
        <strain evidence="1">TM448A01627</strain>
        <strain evidence="2">TM448B01789</strain>
    </source>
</reference>